<protein>
    <recommendedName>
        <fullName evidence="3">Aminoglycoside phosphotransferase domain-containing protein</fullName>
    </recommendedName>
</protein>
<comment type="caution">
    <text evidence="1">The sequence shown here is derived from an EMBL/GenBank/DDBJ whole genome shotgun (WGS) entry which is preliminary data.</text>
</comment>
<evidence type="ECO:0008006" key="3">
    <source>
        <dbReference type="Google" id="ProtNLM"/>
    </source>
</evidence>
<reference evidence="2" key="1">
    <citation type="submission" date="2024-06" db="EMBL/GenBank/DDBJ databases">
        <title>Multi-omics analyses provide insights into the biosynthesis of the anticancer antibiotic pleurotin in Hohenbuehelia grisea.</title>
        <authorList>
            <person name="Weaver J.A."/>
            <person name="Alberti F."/>
        </authorList>
    </citation>
    <scope>NUCLEOTIDE SEQUENCE [LARGE SCALE GENOMIC DNA]</scope>
    <source>
        <strain evidence="2">T-177</strain>
    </source>
</reference>
<sequence>MPLSAHDAQRLLAHHFPETAHAVITSFTELDDQESFSYTPRIKTYAVTIQPSIPPDPTSPPTPLAYTSFHISLAFTPDPDAPPPVYQKHGNDLAAIDDLLKRIRASSSIPVPPSSTLDTSHTLIPQEYLICPIPDPPRGSTRMSLAAARREGKLGVRGGKRVALEVGMYLAQLHRIQNDWFGAPVPADPSDASYSWQESFVALVEGAMEDLEARMGAATLPFEVLRKYLGRAIGFFLFDDVEAPSAVGFAWEEEDVLVSVGGGEGEEVEVKICTVLPSALNWAVWGDPLLETLFMPPGPEPAILEGYSEAGGAPLIVFPRQKTKRHWYTVFLALIVLERLGDEDGESEVTRARREWALDMVHTCIRELETSPCY</sequence>
<evidence type="ECO:0000313" key="2">
    <source>
        <dbReference type="Proteomes" id="UP001556367"/>
    </source>
</evidence>
<organism evidence="1 2">
    <name type="scientific">Hohenbuehelia grisea</name>
    <dbReference type="NCBI Taxonomy" id="104357"/>
    <lineage>
        <taxon>Eukaryota</taxon>
        <taxon>Fungi</taxon>
        <taxon>Dikarya</taxon>
        <taxon>Basidiomycota</taxon>
        <taxon>Agaricomycotina</taxon>
        <taxon>Agaricomycetes</taxon>
        <taxon>Agaricomycetidae</taxon>
        <taxon>Agaricales</taxon>
        <taxon>Pleurotineae</taxon>
        <taxon>Pleurotaceae</taxon>
        <taxon>Hohenbuehelia</taxon>
    </lineage>
</organism>
<accession>A0ABR3JTJ4</accession>
<evidence type="ECO:0000313" key="1">
    <source>
        <dbReference type="EMBL" id="KAL0958852.1"/>
    </source>
</evidence>
<keyword evidence="2" id="KW-1185">Reference proteome</keyword>
<gene>
    <name evidence="1" type="ORF">HGRIS_014171</name>
</gene>
<dbReference type="Proteomes" id="UP001556367">
    <property type="component" value="Unassembled WGS sequence"/>
</dbReference>
<dbReference type="EMBL" id="JASNQZ010000003">
    <property type="protein sequence ID" value="KAL0958852.1"/>
    <property type="molecule type" value="Genomic_DNA"/>
</dbReference>
<proteinExistence type="predicted"/>
<name>A0ABR3JTJ4_9AGAR</name>